<evidence type="ECO:0000313" key="1">
    <source>
        <dbReference type="EMBL" id="CAG2062650.1"/>
    </source>
</evidence>
<keyword evidence="2" id="KW-1185">Reference proteome</keyword>
<dbReference type="Proteomes" id="UP001153148">
    <property type="component" value="Unassembled WGS sequence"/>
</dbReference>
<gene>
    <name evidence="1" type="ORF">TPAB3V08_LOCUS9600</name>
</gene>
<accession>A0ABN7P7F7</accession>
<name>A0ABN7P7F7_TIMPD</name>
<reference evidence="1" key="1">
    <citation type="submission" date="2021-03" db="EMBL/GenBank/DDBJ databases">
        <authorList>
            <person name="Tran Van P."/>
        </authorList>
    </citation>
    <scope>NUCLEOTIDE SEQUENCE</scope>
</reference>
<dbReference type="EMBL" id="CAJPIN010021502">
    <property type="protein sequence ID" value="CAG2062650.1"/>
    <property type="molecule type" value="Genomic_DNA"/>
</dbReference>
<comment type="caution">
    <text evidence="1">The sequence shown here is derived from an EMBL/GenBank/DDBJ whole genome shotgun (WGS) entry which is preliminary data.</text>
</comment>
<protein>
    <submittedName>
        <fullName evidence="1">Uncharacterized protein</fullName>
    </submittedName>
</protein>
<organism evidence="1 2">
    <name type="scientific">Timema podura</name>
    <name type="common">Walking stick</name>
    <dbReference type="NCBI Taxonomy" id="61482"/>
    <lineage>
        <taxon>Eukaryota</taxon>
        <taxon>Metazoa</taxon>
        <taxon>Ecdysozoa</taxon>
        <taxon>Arthropoda</taxon>
        <taxon>Hexapoda</taxon>
        <taxon>Insecta</taxon>
        <taxon>Pterygota</taxon>
        <taxon>Neoptera</taxon>
        <taxon>Polyneoptera</taxon>
        <taxon>Phasmatodea</taxon>
        <taxon>Timematodea</taxon>
        <taxon>Timematoidea</taxon>
        <taxon>Timematidae</taxon>
        <taxon>Timema</taxon>
    </lineage>
</organism>
<evidence type="ECO:0000313" key="2">
    <source>
        <dbReference type="Proteomes" id="UP001153148"/>
    </source>
</evidence>
<sequence>MVTPRDHIRLQHRRDSSRPNTWRLPGSHMIAVVYVPEQHNLRVPQVKCFYRVPSWYRLSRVLTAVNTLLSRYHDGTRDSELEITIQRAVREGIQEKTSKEQSEIIKGLLEVVKDIVGHLSESKNVFDCKS</sequence>
<proteinExistence type="predicted"/>